<accession>A0AAN5C7G9</accession>
<protein>
    <submittedName>
        <fullName evidence="1">Uncharacterized protein</fullName>
    </submittedName>
</protein>
<feature type="non-terminal residue" evidence="1">
    <location>
        <position position="1"/>
    </location>
</feature>
<evidence type="ECO:0000313" key="2">
    <source>
        <dbReference type="Proteomes" id="UP001328107"/>
    </source>
</evidence>
<keyword evidence="2" id="KW-1185">Reference proteome</keyword>
<comment type="caution">
    <text evidence="1">The sequence shown here is derived from an EMBL/GenBank/DDBJ whole genome shotgun (WGS) entry which is preliminary data.</text>
</comment>
<dbReference type="EMBL" id="BTRK01000003">
    <property type="protein sequence ID" value="GMR40323.1"/>
    <property type="molecule type" value="Genomic_DNA"/>
</dbReference>
<feature type="non-terminal residue" evidence="1">
    <location>
        <position position="234"/>
    </location>
</feature>
<proteinExistence type="predicted"/>
<dbReference type="AlphaFoldDB" id="A0AAN5C7G9"/>
<organism evidence="1 2">
    <name type="scientific">Pristionchus mayeri</name>
    <dbReference type="NCBI Taxonomy" id="1317129"/>
    <lineage>
        <taxon>Eukaryota</taxon>
        <taxon>Metazoa</taxon>
        <taxon>Ecdysozoa</taxon>
        <taxon>Nematoda</taxon>
        <taxon>Chromadorea</taxon>
        <taxon>Rhabditida</taxon>
        <taxon>Rhabditina</taxon>
        <taxon>Diplogasteromorpha</taxon>
        <taxon>Diplogasteroidea</taxon>
        <taxon>Neodiplogasteridae</taxon>
        <taxon>Pristionchus</taxon>
    </lineage>
</organism>
<gene>
    <name evidence="1" type="ORF">PMAYCL1PPCAC_10518</name>
</gene>
<sequence>LPTGYKTPVPFTSNDFQNFYKGAFVSYDVIWYNGPLVASRISAIPRQPLEVCINHLDGSLQFFLRAVVVASIDSSVEPKAMLWNDYIGVIAVFPIYWVDLNLFEEVDIIAMYHKTPIQIAEFEHTRWSAVRIRPTGLPTGTVTGVSSRLLCSDEWKLVRCSYQSPHHILKKDDGDSVQTVYAEDSAFTADGTSVALPKSGDFCRVTYVEGCIINGRVVNRAVSVTSLVDGNPIT</sequence>
<dbReference type="Proteomes" id="UP001328107">
    <property type="component" value="Unassembled WGS sequence"/>
</dbReference>
<name>A0AAN5C7G9_9BILA</name>
<evidence type="ECO:0000313" key="1">
    <source>
        <dbReference type="EMBL" id="GMR40323.1"/>
    </source>
</evidence>
<reference evidence="2" key="1">
    <citation type="submission" date="2022-10" db="EMBL/GenBank/DDBJ databases">
        <title>Genome assembly of Pristionchus species.</title>
        <authorList>
            <person name="Yoshida K."/>
            <person name="Sommer R.J."/>
        </authorList>
    </citation>
    <scope>NUCLEOTIDE SEQUENCE [LARGE SCALE GENOMIC DNA]</scope>
    <source>
        <strain evidence="2">RS5460</strain>
    </source>
</reference>